<dbReference type="Proteomes" id="UP000189462">
    <property type="component" value="Unassembled WGS sequence"/>
</dbReference>
<name>A0A1V3NUX6_9GAMM</name>
<dbReference type="InterPro" id="IPR013656">
    <property type="entry name" value="PAS_4"/>
</dbReference>
<dbReference type="SUPFAM" id="SSF47384">
    <property type="entry name" value="Homodimeric domain of signal transducing histidine kinase"/>
    <property type="match status" value="1"/>
</dbReference>
<feature type="domain" description="PAC" evidence="13">
    <location>
        <begin position="502"/>
        <end position="552"/>
    </location>
</feature>
<dbReference type="PRINTS" id="PR00344">
    <property type="entry name" value="BCTRLSENSOR"/>
</dbReference>
<dbReference type="InterPro" id="IPR000700">
    <property type="entry name" value="PAS-assoc_C"/>
</dbReference>
<dbReference type="EC" id="2.7.13.3" evidence="2"/>
<comment type="catalytic activity">
    <reaction evidence="1">
        <text>ATP + protein L-histidine = ADP + protein N-phospho-L-histidine.</text>
        <dbReference type="EC" id="2.7.13.3"/>
    </reaction>
</comment>
<feature type="domain" description="PAC" evidence="13">
    <location>
        <begin position="373"/>
        <end position="423"/>
    </location>
</feature>
<evidence type="ECO:0000259" key="14">
    <source>
        <dbReference type="PROSITE" id="PS51078"/>
    </source>
</evidence>
<dbReference type="Pfam" id="PF08448">
    <property type="entry name" value="PAS_4"/>
    <property type="match status" value="1"/>
</dbReference>
<feature type="domain" description="PAS" evidence="12">
    <location>
        <begin position="16"/>
        <end position="86"/>
    </location>
</feature>
<dbReference type="PROSITE" id="PS50109">
    <property type="entry name" value="HIS_KIN"/>
    <property type="match status" value="1"/>
</dbReference>
<dbReference type="PANTHER" id="PTHR43065">
    <property type="entry name" value="SENSOR HISTIDINE KINASE"/>
    <property type="match status" value="1"/>
</dbReference>
<dbReference type="SMART" id="SM00387">
    <property type="entry name" value="HATPase_c"/>
    <property type="match status" value="1"/>
</dbReference>
<proteinExistence type="predicted"/>
<evidence type="ECO:0000256" key="7">
    <source>
        <dbReference type="ARBA" id="ARBA00022840"/>
    </source>
</evidence>
<dbReference type="SUPFAM" id="SSF52172">
    <property type="entry name" value="CheY-like"/>
    <property type="match status" value="1"/>
</dbReference>
<accession>A0A1V3NUX6</accession>
<dbReference type="InterPro" id="IPR003594">
    <property type="entry name" value="HATPase_dom"/>
</dbReference>
<evidence type="ECO:0000259" key="12">
    <source>
        <dbReference type="PROSITE" id="PS50112"/>
    </source>
</evidence>
<evidence type="ECO:0000313" key="16">
    <source>
        <dbReference type="Proteomes" id="UP000189462"/>
    </source>
</evidence>
<dbReference type="InterPro" id="IPR014757">
    <property type="entry name" value="Tscrpt_reg_IclR_C"/>
</dbReference>
<dbReference type="InterPro" id="IPR005467">
    <property type="entry name" value="His_kinase_dom"/>
</dbReference>
<dbReference type="InterPro" id="IPR001610">
    <property type="entry name" value="PAC"/>
</dbReference>
<dbReference type="Gene3D" id="3.30.565.10">
    <property type="entry name" value="Histidine kinase-like ATPase, C-terminal domain"/>
    <property type="match status" value="1"/>
</dbReference>
<dbReference type="InterPro" id="IPR036890">
    <property type="entry name" value="HATPase_C_sf"/>
</dbReference>
<dbReference type="InterPro" id="IPR000014">
    <property type="entry name" value="PAS"/>
</dbReference>
<dbReference type="GO" id="GO:0006355">
    <property type="term" value="P:regulation of DNA-templated transcription"/>
    <property type="evidence" value="ECO:0007669"/>
    <property type="project" value="InterPro"/>
</dbReference>
<keyword evidence="16" id="KW-1185">Reference proteome</keyword>
<keyword evidence="8" id="KW-0902">Two-component regulatory system</keyword>
<evidence type="ECO:0000259" key="13">
    <source>
        <dbReference type="PROSITE" id="PS50113"/>
    </source>
</evidence>
<dbReference type="SUPFAM" id="SSF55785">
    <property type="entry name" value="PYP-like sensor domain (PAS domain)"/>
    <property type="match status" value="3"/>
</dbReference>
<dbReference type="SMART" id="SM00388">
    <property type="entry name" value="HisKA"/>
    <property type="match status" value="1"/>
</dbReference>
<dbReference type="Pfam" id="PF13426">
    <property type="entry name" value="PAS_9"/>
    <property type="match status" value="1"/>
</dbReference>
<dbReference type="SUPFAM" id="SSF55874">
    <property type="entry name" value="ATPase domain of HSP90 chaperone/DNA topoisomerase II/histidine kinase"/>
    <property type="match status" value="1"/>
</dbReference>
<dbReference type="SUPFAM" id="SSF55781">
    <property type="entry name" value="GAF domain-like"/>
    <property type="match status" value="1"/>
</dbReference>
<comment type="caution">
    <text evidence="15">The sequence shown here is derived from an EMBL/GenBank/DDBJ whole genome shotgun (WGS) entry which is preliminary data.</text>
</comment>
<evidence type="ECO:0000256" key="9">
    <source>
        <dbReference type="PROSITE-ProRule" id="PRU00169"/>
    </source>
</evidence>
<keyword evidence="4" id="KW-0808">Transferase</keyword>
<dbReference type="STRING" id="108003.B1C78_00010"/>
<feature type="modified residue" description="4-aspartylphosphate" evidence="9">
    <location>
        <position position="873"/>
    </location>
</feature>
<feature type="domain" description="PAC" evidence="13">
    <location>
        <begin position="87"/>
        <end position="140"/>
    </location>
</feature>
<dbReference type="Pfam" id="PF00989">
    <property type="entry name" value="PAS"/>
    <property type="match status" value="1"/>
</dbReference>
<dbReference type="PROSITE" id="PS50113">
    <property type="entry name" value="PAC"/>
    <property type="match status" value="3"/>
</dbReference>
<reference evidence="15 16" key="1">
    <citation type="submission" date="2017-02" db="EMBL/GenBank/DDBJ databases">
        <title>Genomic diversity within the haloalkaliphilic genus Thioalkalivibrio.</title>
        <authorList>
            <person name="Ahn A.-C."/>
            <person name="Meier-Kolthoff J."/>
            <person name="Overmars L."/>
            <person name="Richter M."/>
            <person name="Woyke T."/>
            <person name="Sorokin D.Y."/>
            <person name="Muyzer G."/>
        </authorList>
    </citation>
    <scope>NUCLEOTIDE SEQUENCE [LARGE SCALE GENOMIC DNA]</scope>
    <source>
        <strain evidence="15 16">ALJD</strain>
    </source>
</reference>
<feature type="domain" description="IclR-ED" evidence="14">
    <location>
        <begin position="1"/>
        <end position="167"/>
    </location>
</feature>
<evidence type="ECO:0000259" key="11">
    <source>
        <dbReference type="PROSITE" id="PS50110"/>
    </source>
</evidence>
<dbReference type="InterPro" id="IPR013767">
    <property type="entry name" value="PAS_fold"/>
</dbReference>
<dbReference type="SMART" id="SM00448">
    <property type="entry name" value="REC"/>
    <property type="match status" value="1"/>
</dbReference>
<dbReference type="NCBIfam" id="TIGR00229">
    <property type="entry name" value="sensory_box"/>
    <property type="match status" value="3"/>
</dbReference>
<dbReference type="InterPro" id="IPR003661">
    <property type="entry name" value="HisK_dim/P_dom"/>
</dbReference>
<dbReference type="CDD" id="cd00130">
    <property type="entry name" value="PAS"/>
    <property type="match status" value="3"/>
</dbReference>
<dbReference type="PROSITE" id="PS51078">
    <property type="entry name" value="ICLR_ED"/>
    <property type="match status" value="1"/>
</dbReference>
<keyword evidence="3 9" id="KW-0597">Phosphoprotein</keyword>
<dbReference type="GO" id="GO:0000155">
    <property type="term" value="F:phosphorelay sensor kinase activity"/>
    <property type="evidence" value="ECO:0007669"/>
    <property type="project" value="InterPro"/>
</dbReference>
<evidence type="ECO:0000313" key="15">
    <source>
        <dbReference type="EMBL" id="OOG28774.1"/>
    </source>
</evidence>
<feature type="domain" description="PAS" evidence="12">
    <location>
        <begin position="424"/>
        <end position="478"/>
    </location>
</feature>
<dbReference type="CDD" id="cd00082">
    <property type="entry name" value="HisKA"/>
    <property type="match status" value="1"/>
</dbReference>
<evidence type="ECO:0000256" key="2">
    <source>
        <dbReference type="ARBA" id="ARBA00012438"/>
    </source>
</evidence>
<feature type="domain" description="Response regulatory" evidence="11">
    <location>
        <begin position="823"/>
        <end position="938"/>
    </location>
</feature>
<dbReference type="PANTHER" id="PTHR43065:SF42">
    <property type="entry name" value="TWO-COMPONENT SENSOR PPRA"/>
    <property type="match status" value="1"/>
</dbReference>
<organism evidence="15 16">
    <name type="scientific">Thioalkalivibrio denitrificans</name>
    <dbReference type="NCBI Taxonomy" id="108003"/>
    <lineage>
        <taxon>Bacteria</taxon>
        <taxon>Pseudomonadati</taxon>
        <taxon>Pseudomonadota</taxon>
        <taxon>Gammaproteobacteria</taxon>
        <taxon>Chromatiales</taxon>
        <taxon>Ectothiorhodospiraceae</taxon>
        <taxon>Thioalkalivibrio</taxon>
    </lineage>
</organism>
<dbReference type="Pfam" id="PF01590">
    <property type="entry name" value="GAF"/>
    <property type="match status" value="1"/>
</dbReference>
<dbReference type="InterPro" id="IPR003018">
    <property type="entry name" value="GAF"/>
</dbReference>
<dbReference type="PROSITE" id="PS50112">
    <property type="entry name" value="PAS"/>
    <property type="match status" value="3"/>
</dbReference>
<evidence type="ECO:0000256" key="6">
    <source>
        <dbReference type="ARBA" id="ARBA00022777"/>
    </source>
</evidence>
<dbReference type="InterPro" id="IPR036097">
    <property type="entry name" value="HisK_dim/P_sf"/>
</dbReference>
<dbReference type="Gene3D" id="3.30.450.20">
    <property type="entry name" value="PAS domain"/>
    <property type="match status" value="3"/>
</dbReference>
<dbReference type="SMART" id="SM00086">
    <property type="entry name" value="PAC"/>
    <property type="match status" value="3"/>
</dbReference>
<keyword evidence="5" id="KW-0547">Nucleotide-binding</keyword>
<dbReference type="EMBL" id="MVBK01000001">
    <property type="protein sequence ID" value="OOG28774.1"/>
    <property type="molecule type" value="Genomic_DNA"/>
</dbReference>
<dbReference type="Pfam" id="PF00072">
    <property type="entry name" value="Response_reg"/>
    <property type="match status" value="1"/>
</dbReference>
<evidence type="ECO:0000256" key="4">
    <source>
        <dbReference type="ARBA" id="ARBA00022679"/>
    </source>
</evidence>
<gene>
    <name evidence="15" type="ORF">B1C78_00010</name>
</gene>
<feature type="domain" description="PAS" evidence="12">
    <location>
        <begin position="297"/>
        <end position="341"/>
    </location>
</feature>
<feature type="domain" description="Histidine kinase" evidence="10">
    <location>
        <begin position="572"/>
        <end position="797"/>
    </location>
</feature>
<dbReference type="Gene3D" id="1.10.287.130">
    <property type="match status" value="1"/>
</dbReference>
<keyword evidence="7" id="KW-0067">ATP-binding</keyword>
<keyword evidence="6 15" id="KW-0418">Kinase</keyword>
<dbReference type="Pfam" id="PF02518">
    <property type="entry name" value="HATPase_c"/>
    <property type="match status" value="1"/>
</dbReference>
<evidence type="ECO:0000259" key="10">
    <source>
        <dbReference type="PROSITE" id="PS50109"/>
    </source>
</evidence>
<dbReference type="PROSITE" id="PS50110">
    <property type="entry name" value="RESPONSE_REGULATORY"/>
    <property type="match status" value="1"/>
</dbReference>
<dbReference type="OrthoDB" id="6017161at2"/>
<evidence type="ECO:0000256" key="8">
    <source>
        <dbReference type="ARBA" id="ARBA00023012"/>
    </source>
</evidence>
<dbReference type="GO" id="GO:0005524">
    <property type="term" value="F:ATP binding"/>
    <property type="evidence" value="ECO:0007669"/>
    <property type="project" value="UniProtKB-KW"/>
</dbReference>
<dbReference type="InterPro" id="IPR004358">
    <property type="entry name" value="Sig_transdc_His_kin-like_C"/>
</dbReference>
<dbReference type="InterPro" id="IPR035965">
    <property type="entry name" value="PAS-like_dom_sf"/>
</dbReference>
<dbReference type="AlphaFoldDB" id="A0A1V3NUX6"/>
<dbReference type="CDD" id="cd00156">
    <property type="entry name" value="REC"/>
    <property type="match status" value="1"/>
</dbReference>
<dbReference type="RefSeq" id="WP_077277106.1">
    <property type="nucleotide sequence ID" value="NZ_MVBK01000001.1"/>
</dbReference>
<dbReference type="Gene3D" id="3.40.50.2300">
    <property type="match status" value="1"/>
</dbReference>
<evidence type="ECO:0000256" key="1">
    <source>
        <dbReference type="ARBA" id="ARBA00000085"/>
    </source>
</evidence>
<evidence type="ECO:0000256" key="3">
    <source>
        <dbReference type="ARBA" id="ARBA00022553"/>
    </source>
</evidence>
<dbReference type="InterPro" id="IPR011006">
    <property type="entry name" value="CheY-like_superfamily"/>
</dbReference>
<protein>
    <recommendedName>
        <fullName evidence="2">histidine kinase</fullName>
        <ecNumber evidence="2">2.7.13.3</ecNumber>
    </recommendedName>
</protein>
<dbReference type="InterPro" id="IPR001789">
    <property type="entry name" value="Sig_transdc_resp-reg_receiver"/>
</dbReference>
<dbReference type="Pfam" id="PF00512">
    <property type="entry name" value="HisKA"/>
    <property type="match status" value="1"/>
</dbReference>
<evidence type="ECO:0000256" key="5">
    <source>
        <dbReference type="ARBA" id="ARBA00022741"/>
    </source>
</evidence>
<dbReference type="SMART" id="SM00091">
    <property type="entry name" value="PAS"/>
    <property type="match status" value="3"/>
</dbReference>
<sequence length="939" mass="102907">MEVTDSRADGQTMAGREAPLQEILDNTTAVIFVKDREGRYLLVNRRFLEVVGRTAEQVLGRPETEVVPRGVAERFRENDRRVFERGEPVEFEETYRLPDGEHSFLSLKFPLRDADGRIYAVCGISTDITARKRTEEALRKVAMDVSAAAGGDVLAEIACSVAETLGADVAMVGKRVGEEPVRIQALAVCLRGERAGPVEYALEGTPCAHVVGRSFLYIPDGIQSRFPGDSMFAELDMHSYAGYPLFDSAGEPTGLIAVLHGSRLPDAEFIESILRIFSVRAAAELERMAAEEVRRASELSYRAIIEASEDAIYIHDLDTGAIVDVNPKACLALGYSRDEMLHLTVDQLSSGVPPYTGAEAARLIDRARHGERPRFEWHRRNRDGSLHWDEVWLKRVNLGGVERIVAITREITERKEREEALRRSEDRLRATVEASLDCIIGMDTEGRITEFNPAAEQCFGHRRAEVMGRVLADLIIPERFRASHHAGLAHFRATGEGPYLGKRVEVTAQRADGSEFPAELAIDVVRSGEEDLFIGYLRDITERHRAETARTQLETQLRQAQKMEAIGHLTGGIAHDFNNILTGVMGYVVLAQERAAAGGDAKLLQYLERASESAVRARDLIQQMLTFSRGQRGDPRPLDPVPLVKEAIKLLRSTLPATVSLVTELNARVPAVRADPVQVEQVLMNLCINARDAMGGRGAIHVRLRHRSGVHGVCASCREPVQGDFVELSVGDEGPGIAPEHLDRIFDPFYTTKGPGQGSGMGLATVHGIAHEHGGHVELVTAPGTGAEFRVLLPALAEVPDGRNEAAVGSRQGVEVASALHGRVLLADDDPSAGAFMEELLRDWGLDVVRAFDGLEARRLLQTDGPFQLALLDRAMPGLSGLEVAAWIRDHAPSVPVVLYTGYSEDLAESALDEAGVRALLRKPVNIEALRRVLEATLS</sequence>